<name>A0ABN2MNR3_9PSEU</name>
<reference evidence="2 3" key="1">
    <citation type="journal article" date="2019" name="Int. J. Syst. Evol. Microbiol.">
        <title>The Global Catalogue of Microorganisms (GCM) 10K type strain sequencing project: providing services to taxonomists for standard genome sequencing and annotation.</title>
        <authorList>
            <consortium name="The Broad Institute Genomics Platform"/>
            <consortium name="The Broad Institute Genome Sequencing Center for Infectious Disease"/>
            <person name="Wu L."/>
            <person name="Ma J."/>
        </authorList>
    </citation>
    <scope>NUCLEOTIDE SEQUENCE [LARGE SCALE GENOMIC DNA]</scope>
    <source>
        <strain evidence="2 3">JCM 16009</strain>
    </source>
</reference>
<dbReference type="InterPro" id="IPR033788">
    <property type="entry name" value="VbhA-like"/>
</dbReference>
<dbReference type="Proteomes" id="UP001500449">
    <property type="component" value="Unassembled WGS sequence"/>
</dbReference>
<sequence length="60" mass="6368">MTQETATAVRCRAAVDEALGSVRAEGLEPSVTGLALCEAIARGELEPEQAVARLVAHHRR</sequence>
<gene>
    <name evidence="2" type="ORF">GCM10009836_07960</name>
</gene>
<organism evidence="2 3">
    <name type="scientific">Pseudonocardia ailaonensis</name>
    <dbReference type="NCBI Taxonomy" id="367279"/>
    <lineage>
        <taxon>Bacteria</taxon>
        <taxon>Bacillati</taxon>
        <taxon>Actinomycetota</taxon>
        <taxon>Actinomycetes</taxon>
        <taxon>Pseudonocardiales</taxon>
        <taxon>Pseudonocardiaceae</taxon>
        <taxon>Pseudonocardia</taxon>
    </lineage>
</organism>
<feature type="domain" description="Antitoxin VbhA" evidence="1">
    <location>
        <begin position="12"/>
        <end position="55"/>
    </location>
</feature>
<dbReference type="CDD" id="cd11586">
    <property type="entry name" value="VbhA_like"/>
    <property type="match status" value="1"/>
</dbReference>
<evidence type="ECO:0000313" key="3">
    <source>
        <dbReference type="Proteomes" id="UP001500449"/>
    </source>
</evidence>
<proteinExistence type="predicted"/>
<protein>
    <recommendedName>
        <fullName evidence="1">Antitoxin VbhA domain-containing protein</fullName>
    </recommendedName>
</protein>
<dbReference type="Gene3D" id="1.10.8.1050">
    <property type="entry name" value="Antitoxin VbhA-like"/>
    <property type="match status" value="1"/>
</dbReference>
<dbReference type="InterPro" id="IPR043038">
    <property type="entry name" value="VbhA_sf"/>
</dbReference>
<dbReference type="InterPro" id="IPR041535">
    <property type="entry name" value="VbhA"/>
</dbReference>
<comment type="caution">
    <text evidence="2">The sequence shown here is derived from an EMBL/GenBank/DDBJ whole genome shotgun (WGS) entry which is preliminary data.</text>
</comment>
<accession>A0ABN2MNR3</accession>
<dbReference type="Pfam" id="PF18495">
    <property type="entry name" value="VbhA"/>
    <property type="match status" value="1"/>
</dbReference>
<dbReference type="EMBL" id="BAAAQK010000003">
    <property type="protein sequence ID" value="GAA1832293.1"/>
    <property type="molecule type" value="Genomic_DNA"/>
</dbReference>
<keyword evidence="3" id="KW-1185">Reference proteome</keyword>
<evidence type="ECO:0000259" key="1">
    <source>
        <dbReference type="Pfam" id="PF18495"/>
    </source>
</evidence>
<evidence type="ECO:0000313" key="2">
    <source>
        <dbReference type="EMBL" id="GAA1832293.1"/>
    </source>
</evidence>